<feature type="transmembrane region" description="Helical" evidence="2">
    <location>
        <begin position="118"/>
        <end position="144"/>
    </location>
</feature>
<feature type="region of interest" description="Disordered" evidence="1">
    <location>
        <begin position="1"/>
        <end position="45"/>
    </location>
</feature>
<accession>A0ABR4PUF7</accession>
<organism evidence="3 4">
    <name type="scientific">Phlyctema vagabunda</name>
    <dbReference type="NCBI Taxonomy" id="108571"/>
    <lineage>
        <taxon>Eukaryota</taxon>
        <taxon>Fungi</taxon>
        <taxon>Dikarya</taxon>
        <taxon>Ascomycota</taxon>
        <taxon>Pezizomycotina</taxon>
        <taxon>Leotiomycetes</taxon>
        <taxon>Helotiales</taxon>
        <taxon>Dermateaceae</taxon>
        <taxon>Phlyctema</taxon>
    </lineage>
</organism>
<proteinExistence type="predicted"/>
<dbReference type="PANTHER" id="PTHR18640">
    <property type="entry name" value="SOLUTE CARRIER FAMILY 10 MEMBER 7"/>
    <property type="match status" value="1"/>
</dbReference>
<feature type="transmembrane region" description="Helical" evidence="2">
    <location>
        <begin position="231"/>
        <end position="254"/>
    </location>
</feature>
<feature type="transmembrane region" description="Helical" evidence="2">
    <location>
        <begin position="274"/>
        <end position="296"/>
    </location>
</feature>
<dbReference type="Proteomes" id="UP001629113">
    <property type="component" value="Unassembled WGS sequence"/>
</dbReference>
<feature type="transmembrane region" description="Helical" evidence="2">
    <location>
        <begin position="302"/>
        <end position="325"/>
    </location>
</feature>
<evidence type="ECO:0000256" key="2">
    <source>
        <dbReference type="SAM" id="Phobius"/>
    </source>
</evidence>
<sequence length="446" mass="49078">MNPSSGNEPILGNISEKNIEPSDSAITPSGQLVHDTQLPPKSKSGKWPKKVALFLLGQWLVIGIGVACVLAAYFPDVAKHDGIIKSQYTILYGAVAIIFLISGLQISNEKLAKHLSSWRLHLITQIISFLITPVFFLAIVWIIIASKGLENGIDVSMLVGVIALAALPTTIASNVVFTRTAGGDDSAAMIEVMIGNILGPFVTPGLCYLLLPTTDAFQGWSPVQGNSGLEQLYRAVFKQIGLSVLIPLAAGQFIQWMFPIPVKHIVTKYRLGKVNGVCLIFLIWSTFSSCFATGALYEISHATVICNVFLNVGTYFLFTAICFYVSRPPLSTETIDSLNASIQRFLPQRFKKFTLFRKLSKEETIAVCFCGAAKTSALGIPMVDAMWGHSDRLKLDMIQIPVILYTTEQIFFAQALVWFFKRWIDKDKKAPVPDVEAAHSQQRIDM</sequence>
<dbReference type="Gene3D" id="1.20.1530.20">
    <property type="match status" value="1"/>
</dbReference>
<keyword evidence="2" id="KW-0812">Transmembrane</keyword>
<feature type="transmembrane region" description="Helical" evidence="2">
    <location>
        <begin position="156"/>
        <end position="177"/>
    </location>
</feature>
<feature type="transmembrane region" description="Helical" evidence="2">
    <location>
        <begin position="189"/>
        <end position="211"/>
    </location>
</feature>
<keyword evidence="2" id="KW-1133">Transmembrane helix</keyword>
<comment type="caution">
    <text evidence="3">The sequence shown here is derived from an EMBL/GenBank/DDBJ whole genome shotgun (WGS) entry which is preliminary data.</text>
</comment>
<protein>
    <submittedName>
        <fullName evidence="3">Sodium/bile acid cotransporter</fullName>
    </submittedName>
</protein>
<reference evidence="3 4" key="1">
    <citation type="submission" date="2024-06" db="EMBL/GenBank/DDBJ databases">
        <title>Complete genome of Phlyctema vagabunda strain 19-DSS-EL-015.</title>
        <authorList>
            <person name="Fiorenzani C."/>
        </authorList>
    </citation>
    <scope>NUCLEOTIDE SEQUENCE [LARGE SCALE GENOMIC DNA]</scope>
    <source>
        <strain evidence="3 4">19-DSS-EL-015</strain>
    </source>
</reference>
<feature type="transmembrane region" description="Helical" evidence="2">
    <location>
        <begin position="86"/>
        <end position="106"/>
    </location>
</feature>
<evidence type="ECO:0000313" key="3">
    <source>
        <dbReference type="EMBL" id="KAL3426993.1"/>
    </source>
</evidence>
<keyword evidence="2" id="KW-0472">Membrane</keyword>
<feature type="transmembrane region" description="Helical" evidence="2">
    <location>
        <begin position="364"/>
        <end position="382"/>
    </location>
</feature>
<keyword evidence="4" id="KW-1185">Reference proteome</keyword>
<feature type="transmembrane region" description="Helical" evidence="2">
    <location>
        <begin position="402"/>
        <end position="420"/>
    </location>
</feature>
<evidence type="ECO:0000256" key="1">
    <source>
        <dbReference type="SAM" id="MobiDB-lite"/>
    </source>
</evidence>
<dbReference type="EMBL" id="JBFCZG010000001">
    <property type="protein sequence ID" value="KAL3426993.1"/>
    <property type="molecule type" value="Genomic_DNA"/>
</dbReference>
<dbReference type="InterPro" id="IPR016833">
    <property type="entry name" value="Put_Na-Bile_cotransptr"/>
</dbReference>
<dbReference type="PANTHER" id="PTHR18640:SF5">
    <property type="entry name" value="SODIUM_BILE ACID COTRANSPORTER 7"/>
    <property type="match status" value="1"/>
</dbReference>
<evidence type="ECO:0000313" key="4">
    <source>
        <dbReference type="Proteomes" id="UP001629113"/>
    </source>
</evidence>
<dbReference type="InterPro" id="IPR038770">
    <property type="entry name" value="Na+/solute_symporter_sf"/>
</dbReference>
<dbReference type="Pfam" id="PF13593">
    <property type="entry name" value="SBF_like"/>
    <property type="match status" value="1"/>
</dbReference>
<name>A0ABR4PUF7_9HELO</name>
<feature type="transmembrane region" description="Helical" evidence="2">
    <location>
        <begin position="51"/>
        <end position="74"/>
    </location>
</feature>
<gene>
    <name evidence="3" type="ORF">PVAG01_00502</name>
</gene>